<dbReference type="EMBL" id="SBIP01000004">
    <property type="protein sequence ID" value="RWX76147.1"/>
    <property type="molecule type" value="Genomic_DNA"/>
</dbReference>
<feature type="transmembrane region" description="Helical" evidence="8">
    <location>
        <begin position="345"/>
        <end position="366"/>
    </location>
</feature>
<feature type="transmembrane region" description="Helical" evidence="8">
    <location>
        <begin position="84"/>
        <end position="100"/>
    </location>
</feature>
<feature type="transmembrane region" description="Helical" evidence="8">
    <location>
        <begin position="155"/>
        <end position="185"/>
    </location>
</feature>
<proteinExistence type="predicted"/>
<evidence type="ECO:0000256" key="6">
    <source>
        <dbReference type="ARBA" id="ARBA00022989"/>
    </source>
</evidence>
<evidence type="ECO:0000256" key="8">
    <source>
        <dbReference type="SAM" id="Phobius"/>
    </source>
</evidence>
<evidence type="ECO:0000313" key="11">
    <source>
        <dbReference type="Proteomes" id="UP000287687"/>
    </source>
</evidence>
<feature type="transmembrane region" description="Helical" evidence="8">
    <location>
        <begin position="291"/>
        <end position="309"/>
    </location>
</feature>
<evidence type="ECO:0000256" key="5">
    <source>
        <dbReference type="ARBA" id="ARBA00022692"/>
    </source>
</evidence>
<evidence type="ECO:0000256" key="7">
    <source>
        <dbReference type="ARBA" id="ARBA00023136"/>
    </source>
</evidence>
<feature type="transmembrane region" description="Helical" evidence="8">
    <location>
        <begin position="106"/>
        <end position="123"/>
    </location>
</feature>
<comment type="subcellular location">
    <subcellularLocation>
        <location evidence="1">Cell membrane</location>
        <topology evidence="1">Multi-pass membrane protein</topology>
    </subcellularLocation>
</comment>
<keyword evidence="6 8" id="KW-1133">Transmembrane helix</keyword>
<keyword evidence="11" id="KW-1185">Reference proteome</keyword>
<protein>
    <submittedName>
        <fullName evidence="10">Glycosyltransferase</fullName>
    </submittedName>
</protein>
<dbReference type="GO" id="GO:0009103">
    <property type="term" value="P:lipopolysaccharide biosynthetic process"/>
    <property type="evidence" value="ECO:0007669"/>
    <property type="project" value="UniProtKB-ARBA"/>
</dbReference>
<dbReference type="OrthoDB" id="9153955at2"/>
<dbReference type="GO" id="GO:0016763">
    <property type="term" value="F:pentosyltransferase activity"/>
    <property type="evidence" value="ECO:0007669"/>
    <property type="project" value="TreeGrafter"/>
</dbReference>
<keyword evidence="7 8" id="KW-0472">Membrane</keyword>
<evidence type="ECO:0000256" key="2">
    <source>
        <dbReference type="ARBA" id="ARBA00022475"/>
    </source>
</evidence>
<dbReference type="Proteomes" id="UP000287687">
    <property type="component" value="Unassembled WGS sequence"/>
</dbReference>
<feature type="transmembrane region" description="Helical" evidence="8">
    <location>
        <begin position="12"/>
        <end position="29"/>
    </location>
</feature>
<feature type="transmembrane region" description="Helical" evidence="8">
    <location>
        <begin position="58"/>
        <end position="77"/>
    </location>
</feature>
<name>A0A3S3SBK7_9HYPH</name>
<gene>
    <name evidence="10" type="ORF">EPK99_20100</name>
</gene>
<sequence>MHEALSRRPELVLWLIAAYYVIAVAVRILRSDGVQTDESEQLFLSQFLLLGYGRQPPFYNWLQYGFVHLLGPSIAALSILKNGLLFLCCLFYGMAARLIVKDRALPYAAMLGVLALPSVSVLAQRDLTHAVATMWAVSFFLYAFLLALTRPSLGAYLLTGIAVGLGTISKYNFVVVPVAAILAILPEAELRRRLFDWRILPALAIAAIICLPHALWVIQNLQAATVGTINSMRNDATGDPLFDRLNGLVMLVASTLDSLVPLLAFALIGFRRDLLKSWPASSMWTRVIGRAFLLCILLVGLIGIGLGATTISQKWLSPFVMLLPLYLCLKLDAAGADTRRGTARFALPVFILAFGFILYLVVGNIVSPSLGRTAKENLPAADAVRQALAEPGHTEPAFVIAGDLAMAAGARLAAPQARVVLPSFPEGPLPDPASWARTGLAIWRSDAATTALPEDLKIFLDAQGGKSAALDIRTLEVPYPYSGGQMKARFGYAWIDGH</sequence>
<feature type="transmembrane region" description="Helical" evidence="8">
    <location>
        <begin position="130"/>
        <end position="149"/>
    </location>
</feature>
<dbReference type="PANTHER" id="PTHR33908:SF11">
    <property type="entry name" value="MEMBRANE PROTEIN"/>
    <property type="match status" value="1"/>
</dbReference>
<keyword evidence="3" id="KW-0328">Glycosyltransferase</keyword>
<keyword evidence="5 8" id="KW-0812">Transmembrane</keyword>
<feature type="domain" description="Glycosyltransferase RgtA/B/C/D-like" evidence="9">
    <location>
        <begin position="55"/>
        <end position="216"/>
    </location>
</feature>
<evidence type="ECO:0000313" key="10">
    <source>
        <dbReference type="EMBL" id="RWX76147.1"/>
    </source>
</evidence>
<feature type="transmembrane region" description="Helical" evidence="8">
    <location>
        <begin position="197"/>
        <end position="218"/>
    </location>
</feature>
<dbReference type="InterPro" id="IPR050297">
    <property type="entry name" value="LipidA_mod_glycosyltrf_83"/>
</dbReference>
<keyword evidence="4 10" id="KW-0808">Transferase</keyword>
<dbReference type="AlphaFoldDB" id="A0A3S3SBK7"/>
<evidence type="ECO:0000259" key="9">
    <source>
        <dbReference type="Pfam" id="PF13231"/>
    </source>
</evidence>
<feature type="transmembrane region" description="Helical" evidence="8">
    <location>
        <begin position="248"/>
        <end position="270"/>
    </location>
</feature>
<dbReference type="InterPro" id="IPR038731">
    <property type="entry name" value="RgtA/B/C-like"/>
</dbReference>
<reference evidence="10 11" key="1">
    <citation type="submission" date="2019-01" db="EMBL/GenBank/DDBJ databases">
        <title>The draft genome of Rhizobium sp. 24NR.</title>
        <authorList>
            <person name="Liu L."/>
            <person name="Liang L."/>
            <person name="Shi S."/>
            <person name="Xu L."/>
            <person name="Wang X."/>
            <person name="Li L."/>
            <person name="Zhang X."/>
        </authorList>
    </citation>
    <scope>NUCLEOTIDE SEQUENCE [LARGE SCALE GENOMIC DNA]</scope>
    <source>
        <strain evidence="10 11">24NR</strain>
    </source>
</reference>
<dbReference type="Pfam" id="PF13231">
    <property type="entry name" value="PMT_2"/>
    <property type="match status" value="1"/>
</dbReference>
<evidence type="ECO:0000256" key="1">
    <source>
        <dbReference type="ARBA" id="ARBA00004651"/>
    </source>
</evidence>
<dbReference type="GO" id="GO:0005886">
    <property type="term" value="C:plasma membrane"/>
    <property type="evidence" value="ECO:0007669"/>
    <property type="project" value="UniProtKB-SubCell"/>
</dbReference>
<accession>A0A3S3SBK7</accession>
<comment type="caution">
    <text evidence="10">The sequence shown here is derived from an EMBL/GenBank/DDBJ whole genome shotgun (WGS) entry which is preliminary data.</text>
</comment>
<organism evidence="10 11">
    <name type="scientific">Neorhizobium lilium</name>
    <dbReference type="NCBI Taxonomy" id="2503024"/>
    <lineage>
        <taxon>Bacteria</taxon>
        <taxon>Pseudomonadati</taxon>
        <taxon>Pseudomonadota</taxon>
        <taxon>Alphaproteobacteria</taxon>
        <taxon>Hyphomicrobiales</taxon>
        <taxon>Rhizobiaceae</taxon>
        <taxon>Rhizobium/Agrobacterium group</taxon>
        <taxon>Neorhizobium</taxon>
    </lineage>
</organism>
<keyword evidence="2" id="KW-1003">Cell membrane</keyword>
<evidence type="ECO:0000256" key="3">
    <source>
        <dbReference type="ARBA" id="ARBA00022676"/>
    </source>
</evidence>
<dbReference type="PANTHER" id="PTHR33908">
    <property type="entry name" value="MANNOSYLTRANSFERASE YKCB-RELATED"/>
    <property type="match status" value="1"/>
</dbReference>
<evidence type="ECO:0000256" key="4">
    <source>
        <dbReference type="ARBA" id="ARBA00022679"/>
    </source>
</evidence>